<sequence length="1010" mass="111224">MHAFMPTGSASPPLQPLLNTTAPYIASVKAASGAAVLGGQQQQHPHQEQHQAQVPTPAVAEARPIQPHRLNSSKSTYASTSTLDEAPVSEGFEQIAAKSCLRCRDRKVKCDKIYPNCGRCLSRKEACGYKVGMIISTRPITSNADESAEDKERDSDTDFRSSRPRPADQDFDHHLRHEVAAGSYELAQETPGRPPPSEPGAELPSRPIARLPQRPLSNHVIYAVKSNRYYDSAPPQGAAYEDTAFYPPMAAQSTSADYADTMQSTHTYQERLDLPQDTLLAWHRLIGRDDIGERSVDWQLARPTMATSLQRHLLEASMHSCCSHLPAFRPFASRVLFFKENIDRLDLSSQIIVSVLVSLGARASPHSALLGVDGVDIESGQTPVSLLLTAGQRRETAWRSIASRAVELCSRPEIVQAPSRQNVESLLAISAMLKLCETRPTRARYFLRNVVGMFEDLQTSDMMSEAEVRDLKAAVGPAVYESDARVAACLSMPVLIGNQDVESYFDGANIIIPDLKSASLMNDLLAILSPARGPLDRIKFDDALEIAAYYVCAIQRSYAAICSSRSASNSLLAEIPKLWTYIDSAHSAVQHLHRTLVSLDLRDDYSDHAIEYDLLISVRLDTRLIDVINLTHSFLCRQLDRSWPEQDHLALQQLTALSERRVRKALKLLSFYAKVFSDSRDKHLVYHLFLQLDILPAWADMVSQRVGEPTAFGPLNEESALTEQELDWFVKALEMACFYTPSVNAQLEIIKRGREQRRSAPASLYNYDLAPAAPAHYHEVSSSSGAGSSPSDIGLNGEGRYDHSNTNPRLAEIPPGAHANRIVTAASSILSTIPALAADSTYTIPSRARGVPDRPVYTYGPYEPPANLSEHSSRSPVDAVVDKTTADQQLWVMDSDLECMLSGATRSSEASITELYANGTRGDGTQLHALANSYSHSYSHSHSDAELVPNKPASDSTIFARRRSQDWYSALIRYSQNSNSNSTASFEPPHADPGGVYQENGRWAGAISNW</sequence>
<feature type="region of interest" description="Disordered" evidence="6">
    <location>
        <begin position="185"/>
        <end position="212"/>
    </location>
</feature>
<dbReference type="InterPro" id="IPR001138">
    <property type="entry name" value="Zn2Cys6_DnaBD"/>
</dbReference>
<evidence type="ECO:0000256" key="4">
    <source>
        <dbReference type="ARBA" id="ARBA00023163"/>
    </source>
</evidence>
<dbReference type="Proteomes" id="UP000249723">
    <property type="component" value="Unassembled WGS sequence"/>
</dbReference>
<dbReference type="SMART" id="SM00066">
    <property type="entry name" value="GAL4"/>
    <property type="match status" value="1"/>
</dbReference>
<name>A0A2X0K921_9BASI</name>
<evidence type="ECO:0000256" key="6">
    <source>
        <dbReference type="SAM" id="MobiDB-lite"/>
    </source>
</evidence>
<dbReference type="GO" id="GO:0000981">
    <property type="term" value="F:DNA-binding transcription factor activity, RNA polymerase II-specific"/>
    <property type="evidence" value="ECO:0007669"/>
    <property type="project" value="InterPro"/>
</dbReference>
<evidence type="ECO:0000313" key="9">
    <source>
        <dbReference type="Proteomes" id="UP000249723"/>
    </source>
</evidence>
<feature type="compositionally biased region" description="Low complexity" evidence="6">
    <location>
        <begin position="781"/>
        <end position="791"/>
    </location>
</feature>
<evidence type="ECO:0000256" key="3">
    <source>
        <dbReference type="ARBA" id="ARBA00023015"/>
    </source>
</evidence>
<proteinExistence type="predicted"/>
<dbReference type="PROSITE" id="PS00463">
    <property type="entry name" value="ZN2_CY6_FUNGAL_1"/>
    <property type="match status" value="1"/>
</dbReference>
<dbReference type="PANTHER" id="PTHR47338:SF5">
    <property type="entry name" value="ZN(II)2CYS6 TRANSCRIPTION FACTOR (EUROFUNG)"/>
    <property type="match status" value="1"/>
</dbReference>
<feature type="compositionally biased region" description="Polar residues" evidence="6">
    <location>
        <begin position="69"/>
        <end position="83"/>
    </location>
</feature>
<keyword evidence="3" id="KW-0805">Transcription regulation</keyword>
<accession>A0A2X0K921</accession>
<dbReference type="InterPro" id="IPR050815">
    <property type="entry name" value="TF_fung"/>
</dbReference>
<dbReference type="Pfam" id="PF00172">
    <property type="entry name" value="Zn_clus"/>
    <property type="match status" value="1"/>
</dbReference>
<dbReference type="EMBL" id="FMWP01000012">
    <property type="protein sequence ID" value="SCZ88657.1"/>
    <property type="molecule type" value="Genomic_DNA"/>
</dbReference>
<dbReference type="SUPFAM" id="SSF57701">
    <property type="entry name" value="Zn2/Cys6 DNA-binding domain"/>
    <property type="match status" value="1"/>
</dbReference>
<keyword evidence="9" id="KW-1185">Reference proteome</keyword>
<feature type="region of interest" description="Disordered" evidence="6">
    <location>
        <begin position="978"/>
        <end position="998"/>
    </location>
</feature>
<protein>
    <submittedName>
        <fullName evidence="8">BZ3500_MvSof-1268-A1-R1_Chr2-1g04552 protein</fullName>
    </submittedName>
</protein>
<feature type="region of interest" description="Disordered" evidence="6">
    <location>
        <begin position="140"/>
        <end position="173"/>
    </location>
</feature>
<gene>
    <name evidence="8" type="ORF">BZ3500_MVSOF-1268-A1-R1_CHR2-1G04552</name>
</gene>
<dbReference type="PROSITE" id="PS50048">
    <property type="entry name" value="ZN2_CY6_FUNGAL_2"/>
    <property type="match status" value="1"/>
</dbReference>
<keyword evidence="5" id="KW-0539">Nucleus</keyword>
<keyword evidence="4" id="KW-0804">Transcription</keyword>
<feature type="compositionally biased region" description="Basic and acidic residues" evidence="6">
    <location>
        <begin position="150"/>
        <end position="173"/>
    </location>
</feature>
<evidence type="ECO:0000313" key="8">
    <source>
        <dbReference type="EMBL" id="SCZ88657.1"/>
    </source>
</evidence>
<dbReference type="CDD" id="cd00067">
    <property type="entry name" value="GAL4"/>
    <property type="match status" value="1"/>
</dbReference>
<dbReference type="OrthoDB" id="10261408at2759"/>
<evidence type="ECO:0000256" key="5">
    <source>
        <dbReference type="ARBA" id="ARBA00023242"/>
    </source>
</evidence>
<evidence type="ECO:0000256" key="1">
    <source>
        <dbReference type="ARBA" id="ARBA00004123"/>
    </source>
</evidence>
<dbReference type="AlphaFoldDB" id="A0A2X0K921"/>
<comment type="subcellular location">
    <subcellularLocation>
        <location evidence="1">Nucleus</location>
    </subcellularLocation>
</comment>
<dbReference type="GO" id="GO:0005634">
    <property type="term" value="C:nucleus"/>
    <property type="evidence" value="ECO:0007669"/>
    <property type="project" value="UniProtKB-SubCell"/>
</dbReference>
<reference evidence="9" key="1">
    <citation type="submission" date="2016-10" db="EMBL/GenBank/DDBJ databases">
        <authorList>
            <person name="Jeantristanb JTB J.-T."/>
            <person name="Ricardo R."/>
        </authorList>
    </citation>
    <scope>NUCLEOTIDE SEQUENCE [LARGE SCALE GENOMIC DNA]</scope>
</reference>
<dbReference type="InterPro" id="IPR036864">
    <property type="entry name" value="Zn2-C6_fun-type_DNA-bd_sf"/>
</dbReference>
<evidence type="ECO:0000256" key="2">
    <source>
        <dbReference type="ARBA" id="ARBA00022723"/>
    </source>
</evidence>
<feature type="region of interest" description="Disordered" evidence="6">
    <location>
        <begin position="36"/>
        <end position="85"/>
    </location>
</feature>
<dbReference type="Gene3D" id="4.10.240.10">
    <property type="entry name" value="Zn(2)-C6 fungal-type DNA-binding domain"/>
    <property type="match status" value="1"/>
</dbReference>
<organism evidence="8 9">
    <name type="scientific">Microbotryum saponariae</name>
    <dbReference type="NCBI Taxonomy" id="289078"/>
    <lineage>
        <taxon>Eukaryota</taxon>
        <taxon>Fungi</taxon>
        <taxon>Dikarya</taxon>
        <taxon>Basidiomycota</taxon>
        <taxon>Pucciniomycotina</taxon>
        <taxon>Microbotryomycetes</taxon>
        <taxon>Microbotryales</taxon>
        <taxon>Microbotryaceae</taxon>
        <taxon>Microbotryum</taxon>
    </lineage>
</organism>
<feature type="region of interest" description="Disordered" evidence="6">
    <location>
        <begin position="778"/>
        <end position="814"/>
    </location>
</feature>
<keyword evidence="2" id="KW-0479">Metal-binding</keyword>
<dbReference type="STRING" id="289078.A0A2X0K921"/>
<dbReference type="GO" id="GO:0008270">
    <property type="term" value="F:zinc ion binding"/>
    <property type="evidence" value="ECO:0007669"/>
    <property type="project" value="InterPro"/>
</dbReference>
<evidence type="ECO:0000259" key="7">
    <source>
        <dbReference type="PROSITE" id="PS50048"/>
    </source>
</evidence>
<feature type="domain" description="Zn(2)-C6 fungal-type" evidence="7">
    <location>
        <begin position="99"/>
        <end position="129"/>
    </location>
</feature>
<dbReference type="PANTHER" id="PTHR47338">
    <property type="entry name" value="ZN(II)2CYS6 TRANSCRIPTION FACTOR (EUROFUNG)-RELATED"/>
    <property type="match status" value="1"/>
</dbReference>